<gene>
    <name evidence="6" type="ORF">PVAP13_2KG490800</name>
</gene>
<accession>A0A8T0WFU1</accession>
<feature type="compositionally biased region" description="Basic and acidic residues" evidence="4">
    <location>
        <begin position="217"/>
        <end position="238"/>
    </location>
</feature>
<dbReference type="PROSITE" id="PS50014">
    <property type="entry name" value="BROMODOMAIN_2"/>
    <property type="match status" value="1"/>
</dbReference>
<dbReference type="InterPro" id="IPR036427">
    <property type="entry name" value="Bromodomain-like_sf"/>
</dbReference>
<dbReference type="PANTHER" id="PTHR37888:SF4">
    <property type="entry name" value="OS07G0565300 PROTEIN"/>
    <property type="match status" value="1"/>
</dbReference>
<feature type="domain" description="Bromo" evidence="5">
    <location>
        <begin position="388"/>
        <end position="438"/>
    </location>
</feature>
<evidence type="ECO:0000256" key="4">
    <source>
        <dbReference type="SAM" id="MobiDB-lite"/>
    </source>
</evidence>
<evidence type="ECO:0000313" key="6">
    <source>
        <dbReference type="EMBL" id="KAG2646185.1"/>
    </source>
</evidence>
<feature type="region of interest" description="Disordered" evidence="4">
    <location>
        <begin position="251"/>
        <end position="299"/>
    </location>
</feature>
<dbReference type="Gene3D" id="1.20.920.10">
    <property type="entry name" value="Bromodomain-like"/>
    <property type="match status" value="1"/>
</dbReference>
<feature type="region of interest" description="Disordered" evidence="4">
    <location>
        <begin position="470"/>
        <end position="607"/>
    </location>
</feature>
<dbReference type="AlphaFoldDB" id="A0A8T0WFU1"/>
<keyword evidence="7" id="KW-1185">Reference proteome</keyword>
<dbReference type="CDD" id="cd04369">
    <property type="entry name" value="Bromodomain"/>
    <property type="match status" value="1"/>
</dbReference>
<reference evidence="6" key="1">
    <citation type="submission" date="2020-05" db="EMBL/GenBank/DDBJ databases">
        <title>WGS assembly of Panicum virgatum.</title>
        <authorList>
            <person name="Lovell J.T."/>
            <person name="Jenkins J."/>
            <person name="Shu S."/>
            <person name="Juenger T.E."/>
            <person name="Schmutz J."/>
        </authorList>
    </citation>
    <scope>NUCLEOTIDE SEQUENCE</scope>
    <source>
        <strain evidence="6">AP13</strain>
    </source>
</reference>
<dbReference type="Proteomes" id="UP000823388">
    <property type="component" value="Chromosome 2K"/>
</dbReference>
<feature type="compositionally biased region" description="Polar residues" evidence="4">
    <location>
        <begin position="116"/>
        <end position="138"/>
    </location>
</feature>
<evidence type="ECO:0000313" key="7">
    <source>
        <dbReference type="Proteomes" id="UP000823388"/>
    </source>
</evidence>
<feature type="compositionally biased region" description="Basic residues" evidence="4">
    <location>
        <begin position="201"/>
        <end position="212"/>
    </location>
</feature>
<dbReference type="SMART" id="SM00297">
    <property type="entry name" value="BROMO"/>
    <property type="match status" value="1"/>
</dbReference>
<dbReference type="OrthoDB" id="1742084at2759"/>
<feature type="region of interest" description="Disordered" evidence="4">
    <location>
        <begin position="103"/>
        <end position="238"/>
    </location>
</feature>
<dbReference type="SUPFAM" id="SSF47370">
    <property type="entry name" value="Bromodomain"/>
    <property type="match status" value="1"/>
</dbReference>
<protein>
    <recommendedName>
        <fullName evidence="5">Bromo domain-containing protein</fullName>
    </recommendedName>
</protein>
<evidence type="ECO:0000259" key="5">
    <source>
        <dbReference type="PROSITE" id="PS50014"/>
    </source>
</evidence>
<evidence type="ECO:0000256" key="2">
    <source>
        <dbReference type="PROSITE-ProRule" id="PRU00035"/>
    </source>
</evidence>
<proteinExistence type="predicted"/>
<feature type="compositionally biased region" description="Polar residues" evidence="4">
    <location>
        <begin position="518"/>
        <end position="527"/>
    </location>
</feature>
<comment type="caution">
    <text evidence="6">The sequence shown here is derived from an EMBL/GenBank/DDBJ whole genome shotgun (WGS) entry which is preliminary data.</text>
</comment>
<name>A0A8T0WFU1_PANVG</name>
<keyword evidence="1 2" id="KW-0103">Bromodomain</keyword>
<dbReference type="InterPro" id="IPR001487">
    <property type="entry name" value="Bromodomain"/>
</dbReference>
<evidence type="ECO:0000256" key="1">
    <source>
        <dbReference type="ARBA" id="ARBA00023117"/>
    </source>
</evidence>
<dbReference type="Pfam" id="PF00439">
    <property type="entry name" value="Bromodomain"/>
    <property type="match status" value="1"/>
</dbReference>
<keyword evidence="3" id="KW-0175">Coiled coil</keyword>
<evidence type="ECO:0000256" key="3">
    <source>
        <dbReference type="SAM" id="Coils"/>
    </source>
</evidence>
<dbReference type="PANTHER" id="PTHR37888">
    <property type="entry name" value="DNA-BINDING BROMODOMAIN-CONTAINING PROTEIN"/>
    <property type="match status" value="1"/>
</dbReference>
<feature type="compositionally biased region" description="Polar residues" evidence="4">
    <location>
        <begin position="146"/>
        <end position="175"/>
    </location>
</feature>
<dbReference type="EMBL" id="CM029039">
    <property type="protein sequence ID" value="KAG2646185.1"/>
    <property type="molecule type" value="Genomic_DNA"/>
</dbReference>
<feature type="compositionally biased region" description="Basic and acidic residues" evidence="4">
    <location>
        <begin position="497"/>
        <end position="512"/>
    </location>
</feature>
<organism evidence="6 7">
    <name type="scientific">Panicum virgatum</name>
    <name type="common">Blackwell switchgrass</name>
    <dbReference type="NCBI Taxonomy" id="38727"/>
    <lineage>
        <taxon>Eukaryota</taxon>
        <taxon>Viridiplantae</taxon>
        <taxon>Streptophyta</taxon>
        <taxon>Embryophyta</taxon>
        <taxon>Tracheophyta</taxon>
        <taxon>Spermatophyta</taxon>
        <taxon>Magnoliopsida</taxon>
        <taxon>Liliopsida</taxon>
        <taxon>Poales</taxon>
        <taxon>Poaceae</taxon>
        <taxon>PACMAD clade</taxon>
        <taxon>Panicoideae</taxon>
        <taxon>Panicodae</taxon>
        <taxon>Paniceae</taxon>
        <taxon>Panicinae</taxon>
        <taxon>Panicum</taxon>
        <taxon>Panicum sect. Hiantes</taxon>
    </lineage>
</organism>
<feature type="coiled-coil region" evidence="3">
    <location>
        <begin position="74"/>
        <end position="101"/>
    </location>
</feature>
<sequence>MVVVAVGGGGGGGGWGTWEELVLGGAVLRHGGAAWAAVADELRTRSPCAFSPEECEAKFAEIQLRYSACNAWFEELRKQRVAELRRELEKSENSIGSLQSVIQSLSNSKHGDGSSECRTSQTESCSHSENTVDTSSGKEASRDRSSAASFTEEASNSQKAQQVQQCDTDSVQANNPLPDESYPQDQVEKVCPKDSLLWGSRKQRGRRARRTIIKGDGSSRDGEPTSTACKEREGSSEGFLKDLKTPKAESVVMKKGLKTPKPESGVLNKDFKSPNVGSGLMKKGLKTTNGESDVTKKGLKTPKAESDVLKVLKTPKAESDVMMKGLKTPKAEPDVVKKGLKAPKAECGQLVSERIKQKLAEILKTISTQGDCLMLQHQLDTQRKRVRYKKMIRRHMDFRTLHSKIKSGAISSTKELLRDILIFVNNVIAFYPKATLEHMAAVELRNLSCKIVKQGASLLLKIRGETGTAGASAVKKNARAQQAGRPGPGDARGCKVSSREATAKEGEGKGCKSDASLAANQKTTQRNEPAKKRGVGRPPKSGQRTAGAQEDNPSKGRKRGAGAQEDSPSKGRKRGAGAQVDSPSKGRKRSAAASEDSLSKGGKKTRG</sequence>